<reference evidence="4" key="1">
    <citation type="journal article" date="2018" name="Nat. Microbiol.">
        <title>Leveraging single-cell genomics to expand the fungal tree of life.</title>
        <authorList>
            <person name="Ahrendt S.R."/>
            <person name="Quandt C.A."/>
            <person name="Ciobanu D."/>
            <person name="Clum A."/>
            <person name="Salamov A."/>
            <person name="Andreopoulos B."/>
            <person name="Cheng J.F."/>
            <person name="Woyke T."/>
            <person name="Pelin A."/>
            <person name="Henrissat B."/>
            <person name="Reynolds N.K."/>
            <person name="Benny G.L."/>
            <person name="Smith M.E."/>
            <person name="James T.Y."/>
            <person name="Grigoriev I.V."/>
        </authorList>
    </citation>
    <scope>NUCLEOTIDE SEQUENCE [LARGE SCALE GENOMIC DNA]</scope>
    <source>
        <strain evidence="4">RSA 468</strain>
    </source>
</reference>
<keyword evidence="2" id="KW-0732">Signal</keyword>
<dbReference type="EMBL" id="ML003964">
    <property type="protein sequence ID" value="RKP33372.1"/>
    <property type="molecule type" value="Genomic_DNA"/>
</dbReference>
<dbReference type="Proteomes" id="UP000268162">
    <property type="component" value="Unassembled WGS sequence"/>
</dbReference>
<dbReference type="AlphaFoldDB" id="A0A4P9ZLB5"/>
<feature type="chain" id="PRO_5020768531" evidence="2">
    <location>
        <begin position="22"/>
        <end position="263"/>
    </location>
</feature>
<evidence type="ECO:0000313" key="4">
    <source>
        <dbReference type="Proteomes" id="UP000268162"/>
    </source>
</evidence>
<keyword evidence="4" id="KW-1185">Reference proteome</keyword>
<sequence>MKQYCVSVTFLGLALAHSATGRPQYGSYGYSTTQATFLYPPAIPPRSSGYRYSVDQTTYFQKTAESRQPSQGDYASQSNNAGTKTLPSEKDKQDLDSRNNVVEQMLVSVSAVLATTDQCQTLKDVIIRGSYRKTLSAYATLLLWEYDRSWTGRDDGFAHWFDYDGRYAGALGFSTAQRKCVEFTKGKESVTSDNDLYKLTARGTMYPHRDNIGKPTLAIRVHRSTAEKLLVAKGQNPVKPYFLRRDILMKQLNVVQCREDILQ</sequence>
<feature type="region of interest" description="Disordered" evidence="1">
    <location>
        <begin position="61"/>
        <end position="95"/>
    </location>
</feature>
<evidence type="ECO:0000256" key="2">
    <source>
        <dbReference type="SAM" id="SignalP"/>
    </source>
</evidence>
<name>A0A4P9ZLB5_9FUNG</name>
<evidence type="ECO:0000313" key="3">
    <source>
        <dbReference type="EMBL" id="RKP33372.1"/>
    </source>
</evidence>
<feature type="compositionally biased region" description="Polar residues" evidence="1">
    <location>
        <begin position="61"/>
        <end position="86"/>
    </location>
</feature>
<proteinExistence type="predicted"/>
<accession>A0A4P9ZLB5</accession>
<organism evidence="3 4">
    <name type="scientific">Dimargaris cristalligena</name>
    <dbReference type="NCBI Taxonomy" id="215637"/>
    <lineage>
        <taxon>Eukaryota</taxon>
        <taxon>Fungi</taxon>
        <taxon>Fungi incertae sedis</taxon>
        <taxon>Zoopagomycota</taxon>
        <taxon>Kickxellomycotina</taxon>
        <taxon>Dimargaritomycetes</taxon>
        <taxon>Dimargaritales</taxon>
        <taxon>Dimargaritaceae</taxon>
        <taxon>Dimargaris</taxon>
    </lineage>
</organism>
<protein>
    <submittedName>
        <fullName evidence="3">Uncharacterized protein</fullName>
    </submittedName>
</protein>
<gene>
    <name evidence="3" type="ORF">BJ085DRAFT_33607</name>
</gene>
<evidence type="ECO:0000256" key="1">
    <source>
        <dbReference type="SAM" id="MobiDB-lite"/>
    </source>
</evidence>
<feature type="signal peptide" evidence="2">
    <location>
        <begin position="1"/>
        <end position="21"/>
    </location>
</feature>